<dbReference type="PANTHER" id="PTHR36975">
    <property type="match status" value="1"/>
</dbReference>
<accession>A0A7C4FHD9</accession>
<gene>
    <name evidence="2" type="ORF">ENV14_04260</name>
</gene>
<dbReference type="SUPFAM" id="SSF90257">
    <property type="entry name" value="Myosin rod fragments"/>
    <property type="match status" value="1"/>
</dbReference>
<sequence length="509" mass="59463">MSRIATALIIALIVLNVATGWLLLSKHQAFTKLESEHSALADSYRKLLEDYGSLNEEHVKVRSWYSELQRKYSSMQAEYESLSSNYQALQAKYVEVVSKHEMLAKEYTALTDSYRKLESEHSALLKEYRSLGEEYEKLRTRYSELQESYFRIQNEYEKLLSTYQVLQASYSELMTKYEKLAEDYGKLLEEYGALVDSYKKLLANHTTLKGDYEALLAEYSALTAEYENLLATYIKIRNTIEYISKWLGVLKDAEDSREFYKEFLRLAVESVKSMRDVDLYQFAEPLPERALKVFNFTLYHLYYCHDSYVRYLDVQSLTIKIRQEVFMLPNETWANKCGDCEDLSLFAYALLGATQRSSERFYLIGIYSLREGHMALLAVESTTSGKGFYIVDLAGNYLNSVGIYYNVTIVSGIWPIPYFLNPLDLRPETKQQLLKTDLAEVVFYDYRTGRWSSKPSLRYYTDAYEALSEWYEYWREDINPLVVMVLIAEDTYMVFTSISSLATWLNHYG</sequence>
<keyword evidence="1" id="KW-0175">Coiled coil</keyword>
<dbReference type="Gene3D" id="1.10.287.1490">
    <property type="match status" value="1"/>
</dbReference>
<dbReference type="InterPro" id="IPR053108">
    <property type="entry name" value="Chlamydial_TARP"/>
</dbReference>
<dbReference type="EMBL" id="DTFF01000039">
    <property type="protein sequence ID" value="HGI87590.1"/>
    <property type="molecule type" value="Genomic_DNA"/>
</dbReference>
<name>A0A7C4FHD9_9CREN</name>
<organism evidence="2">
    <name type="scientific">Ignisphaera aggregans</name>
    <dbReference type="NCBI Taxonomy" id="334771"/>
    <lineage>
        <taxon>Archaea</taxon>
        <taxon>Thermoproteota</taxon>
        <taxon>Thermoprotei</taxon>
        <taxon>Desulfurococcales</taxon>
        <taxon>Desulfurococcaceae</taxon>
        <taxon>Ignisphaera</taxon>
    </lineage>
</organism>
<dbReference type="PANTHER" id="PTHR36975:SF5">
    <property type="entry name" value="TRANSLOCATED ACTIN-RECRUITING PHOSPHOPROTEIN"/>
    <property type="match status" value="1"/>
</dbReference>
<reference evidence="2" key="1">
    <citation type="journal article" date="2020" name="mSystems">
        <title>Genome- and Community-Level Interaction Insights into Carbon Utilization and Element Cycling Functions of Hydrothermarchaeota in Hydrothermal Sediment.</title>
        <authorList>
            <person name="Zhou Z."/>
            <person name="Liu Y."/>
            <person name="Xu W."/>
            <person name="Pan J."/>
            <person name="Luo Z.H."/>
            <person name="Li M."/>
        </authorList>
    </citation>
    <scope>NUCLEOTIDE SEQUENCE [LARGE SCALE GENOMIC DNA]</scope>
    <source>
        <strain evidence="2">SpSt-732</strain>
    </source>
</reference>
<feature type="coiled-coil region" evidence="1">
    <location>
        <begin position="65"/>
        <end position="232"/>
    </location>
</feature>
<dbReference type="Gene3D" id="3.10.620.30">
    <property type="match status" value="1"/>
</dbReference>
<evidence type="ECO:0008006" key="3">
    <source>
        <dbReference type="Google" id="ProtNLM"/>
    </source>
</evidence>
<evidence type="ECO:0000313" key="2">
    <source>
        <dbReference type="EMBL" id="HGI87590.1"/>
    </source>
</evidence>
<comment type="caution">
    <text evidence="2">The sequence shown here is derived from an EMBL/GenBank/DDBJ whole genome shotgun (WGS) entry which is preliminary data.</text>
</comment>
<dbReference type="AlphaFoldDB" id="A0A7C4FHD9"/>
<proteinExistence type="predicted"/>
<protein>
    <recommendedName>
        <fullName evidence="3">Transglutaminase-like domain-containing protein</fullName>
    </recommendedName>
</protein>
<evidence type="ECO:0000256" key="1">
    <source>
        <dbReference type="SAM" id="Coils"/>
    </source>
</evidence>